<dbReference type="AlphaFoldDB" id="A0A4P9W3R3"/>
<accession>A0A4P9W3R3</accession>
<feature type="region of interest" description="Disordered" evidence="1">
    <location>
        <begin position="1"/>
        <end position="22"/>
    </location>
</feature>
<feature type="region of interest" description="Disordered" evidence="1">
    <location>
        <begin position="290"/>
        <end position="319"/>
    </location>
</feature>
<dbReference type="Pfam" id="PF16761">
    <property type="entry name" value="Clr2_transil"/>
    <property type="match status" value="1"/>
</dbReference>
<evidence type="ECO:0000313" key="3">
    <source>
        <dbReference type="EMBL" id="RKO85438.1"/>
    </source>
</evidence>
<evidence type="ECO:0000259" key="2">
    <source>
        <dbReference type="Pfam" id="PF16761"/>
    </source>
</evidence>
<feature type="compositionally biased region" description="Polar residues" evidence="1">
    <location>
        <begin position="133"/>
        <end position="152"/>
    </location>
</feature>
<keyword evidence="4" id="KW-1185">Reference proteome</keyword>
<gene>
    <name evidence="3" type="ORF">BDK51DRAFT_33394</name>
</gene>
<reference evidence="4" key="1">
    <citation type="journal article" date="2018" name="Nat. Microbiol.">
        <title>Leveraging single-cell genomics to expand the fungal tree of life.</title>
        <authorList>
            <person name="Ahrendt S.R."/>
            <person name="Quandt C.A."/>
            <person name="Ciobanu D."/>
            <person name="Clum A."/>
            <person name="Salamov A."/>
            <person name="Andreopoulos B."/>
            <person name="Cheng J.F."/>
            <person name="Woyke T."/>
            <person name="Pelin A."/>
            <person name="Henrissat B."/>
            <person name="Reynolds N.K."/>
            <person name="Benny G.L."/>
            <person name="Smith M.E."/>
            <person name="James T.Y."/>
            <person name="Grigoriev I.V."/>
        </authorList>
    </citation>
    <scope>NUCLEOTIDE SEQUENCE [LARGE SCALE GENOMIC DNA]</scope>
</reference>
<organism evidence="3 4">
    <name type="scientific">Blyttiomyces helicus</name>
    <dbReference type="NCBI Taxonomy" id="388810"/>
    <lineage>
        <taxon>Eukaryota</taxon>
        <taxon>Fungi</taxon>
        <taxon>Fungi incertae sedis</taxon>
        <taxon>Chytridiomycota</taxon>
        <taxon>Chytridiomycota incertae sedis</taxon>
        <taxon>Chytridiomycetes</taxon>
        <taxon>Chytridiomycetes incertae sedis</taxon>
        <taxon>Blyttiomyces</taxon>
    </lineage>
</organism>
<sequence length="745" mass="78297">MPPKIPPPTFSDGDPATHPATTATLFPTDEKLYLKKLGPALAELYAQEPDCRPPGTPPDVLDEKSIELVSLPTGYALYKEVRAGGSTKAADSYLYGHPRFRSVNEFIPHLIWLARGGRLECECQYCTRKKSSPGRSMSKTPGSKLSSPSISTTKRKGAAVSRLSGTPLSGRSSPAPSLPGASSSQAGARSAPPVLKRQVEHAPRYAPTKAPPPKGVGLLSQLPSDLQITELDDDEDLDVVGLGDGLLLQELDDVVEAEVQGGAAGAPAPPADDPHRSTFLSLGASSSAAAIPPTNPIPITSTKPADSIPVTSTKPAEPAVSTTGILPAVFPTHDPFALQTGPSPLLVTAAPTPAPAPAPAPIRIPIPVESSAVNKNPPPADVLAIATISDIPAASQSNPVATKTTHAPPPTKPRAFASVATMKSSSSNGTTKRATPKVGPAATATVAHPASGSSLKRPAEPTVRSEYIPKKRKPAAANPLHRVGEVVWVQIIISETRKMIMFVPAKIRATLLEKNIVRTYQPPLWLEVNVSTEALDVSPTQVFQIFRRDTGDAPFVAYTIELLAIPLKFDVLESSLVPFAVQAPGVVSAAVAGLPAQFEAIPAAFAEAQRLAEERVAVRGTATFVGETRPQAYRWGEVMVGAEVLRIGDELRLRGIIDRMVLYDVVWDPWGPAGRPLGASPVPPPMSADCLELWVAPSGKSSSGAHAVRVSQVLGRLRRGPWGPEKVQVGPGPHVLPVLDGTLSL</sequence>
<feature type="region of interest" description="Disordered" evidence="1">
    <location>
        <begin position="396"/>
        <end position="471"/>
    </location>
</feature>
<dbReference type="OrthoDB" id="3814192at2759"/>
<proteinExistence type="predicted"/>
<feature type="compositionally biased region" description="Low complexity" evidence="1">
    <location>
        <begin position="290"/>
        <end position="302"/>
    </location>
</feature>
<feature type="domain" description="Cryptic loci regulator 2 N-terminal" evidence="2">
    <location>
        <begin position="68"/>
        <end position="126"/>
    </location>
</feature>
<feature type="compositionally biased region" description="Polar residues" evidence="1">
    <location>
        <begin position="309"/>
        <end position="319"/>
    </location>
</feature>
<evidence type="ECO:0000256" key="1">
    <source>
        <dbReference type="SAM" id="MobiDB-lite"/>
    </source>
</evidence>
<dbReference type="GO" id="GO:0070824">
    <property type="term" value="C:SHREC complex"/>
    <property type="evidence" value="ECO:0007669"/>
    <property type="project" value="InterPro"/>
</dbReference>
<dbReference type="GO" id="GO:0031934">
    <property type="term" value="C:mating-type region heterochromatin"/>
    <property type="evidence" value="ECO:0007669"/>
    <property type="project" value="TreeGrafter"/>
</dbReference>
<dbReference type="PANTHER" id="PTHR38046">
    <property type="entry name" value="CRYPTIC LOCI REGULATOR 2"/>
    <property type="match status" value="1"/>
</dbReference>
<name>A0A4P9W3R3_9FUNG</name>
<dbReference type="InterPro" id="IPR038986">
    <property type="entry name" value="Clr2"/>
</dbReference>
<dbReference type="EMBL" id="KZ999077">
    <property type="protein sequence ID" value="RKO85438.1"/>
    <property type="molecule type" value="Genomic_DNA"/>
</dbReference>
<protein>
    <recommendedName>
        <fullName evidence="2">Cryptic loci regulator 2 N-terminal domain-containing protein</fullName>
    </recommendedName>
</protein>
<dbReference type="Proteomes" id="UP000269721">
    <property type="component" value="Unassembled WGS sequence"/>
</dbReference>
<feature type="region of interest" description="Disordered" evidence="1">
    <location>
        <begin position="129"/>
        <end position="196"/>
    </location>
</feature>
<feature type="compositionally biased region" description="Low complexity" evidence="1">
    <location>
        <begin position="167"/>
        <end position="193"/>
    </location>
</feature>
<feature type="compositionally biased region" description="Polar residues" evidence="1">
    <location>
        <begin position="421"/>
        <end position="433"/>
    </location>
</feature>
<dbReference type="GO" id="GO:0033553">
    <property type="term" value="C:rDNA heterochromatin"/>
    <property type="evidence" value="ECO:0007669"/>
    <property type="project" value="TreeGrafter"/>
</dbReference>
<dbReference type="GO" id="GO:0030466">
    <property type="term" value="P:silent mating-type cassette heterochromatin formation"/>
    <property type="evidence" value="ECO:0007669"/>
    <property type="project" value="TreeGrafter"/>
</dbReference>
<dbReference type="PANTHER" id="PTHR38046:SF1">
    <property type="entry name" value="CRYPTIC LOCI REGULATOR 2"/>
    <property type="match status" value="1"/>
</dbReference>
<evidence type="ECO:0000313" key="4">
    <source>
        <dbReference type="Proteomes" id="UP000269721"/>
    </source>
</evidence>
<dbReference type="InterPro" id="IPR031915">
    <property type="entry name" value="Clr2_N"/>
</dbReference>